<dbReference type="InterPro" id="IPR003709">
    <property type="entry name" value="VanY-like_core_dom"/>
</dbReference>
<dbReference type="AlphaFoldDB" id="A0A1I4Q8X1"/>
<dbReference type="Gene3D" id="3.30.200.180">
    <property type="match status" value="1"/>
</dbReference>
<sequence>MKKWGILLFLLVCLGISYVYIAPIFQEVEIQPYNQNNKGALDDEWSSESTQQKNINEDQINHGNLLLVNRDYPVEQESIKADIVNLFTHKELTQGYVLLESDIYLSEDVARKFSKMVDAAEKDGVSRFLISSGFRNFEEQRELYQDMGADYALPAGHSEHNLGLALDVGSTETSMYEASEGEWIKENAWKHGFILRYPEDKVAVTGIEYEPWHIRYVGLPHSLIMKEENFALEEYLDYLKDKRKVSVEVDGKNYTVSYYPFSENMKIDIPENHEYEISGNNTDGVIATVYE</sequence>
<reference evidence="3" key="1">
    <citation type="submission" date="2016-10" db="EMBL/GenBank/DDBJ databases">
        <authorList>
            <person name="Varghese N."/>
            <person name="Submissions S."/>
        </authorList>
    </citation>
    <scope>NUCLEOTIDE SEQUENCE [LARGE SCALE GENOMIC DNA]</scope>
    <source>
        <strain evidence="3">CGMCC 1.4250</strain>
    </source>
</reference>
<dbReference type="InterPro" id="IPR052179">
    <property type="entry name" value="DD-CPase-like"/>
</dbReference>
<keyword evidence="2" id="KW-0645">Protease</keyword>
<dbReference type="InterPro" id="IPR058193">
    <property type="entry name" value="VanY/YodJ_core_dom"/>
</dbReference>
<dbReference type="Gene3D" id="3.30.1380.10">
    <property type="match status" value="1"/>
</dbReference>
<gene>
    <name evidence="2" type="ORF">SAMN04487943_1159</name>
</gene>
<dbReference type="SUPFAM" id="SSF55166">
    <property type="entry name" value="Hedgehog/DD-peptidase"/>
    <property type="match status" value="1"/>
</dbReference>
<feature type="domain" description="D-alanyl-D-alanine carboxypeptidase-like core" evidence="1">
    <location>
        <begin position="103"/>
        <end position="218"/>
    </location>
</feature>
<accession>A0A1I4Q8X1</accession>
<dbReference type="Proteomes" id="UP000198565">
    <property type="component" value="Unassembled WGS sequence"/>
</dbReference>
<protein>
    <submittedName>
        <fullName evidence="2">D-Ala-D-Ala carboxypeptidase. Metallo peptidase. MEROPS family M15B</fullName>
    </submittedName>
</protein>
<dbReference type="PANTHER" id="PTHR34385:SF1">
    <property type="entry name" value="PEPTIDOGLYCAN L-ALANYL-D-GLUTAMATE ENDOPEPTIDASE CWLK"/>
    <property type="match status" value="1"/>
</dbReference>
<name>A0A1I4Q8X1_9BACI</name>
<keyword evidence="3" id="KW-1185">Reference proteome</keyword>
<dbReference type="GO" id="GO:0006508">
    <property type="term" value="P:proteolysis"/>
    <property type="evidence" value="ECO:0007669"/>
    <property type="project" value="InterPro"/>
</dbReference>
<dbReference type="GO" id="GO:0004180">
    <property type="term" value="F:carboxypeptidase activity"/>
    <property type="evidence" value="ECO:0007669"/>
    <property type="project" value="UniProtKB-KW"/>
</dbReference>
<dbReference type="Pfam" id="PF02557">
    <property type="entry name" value="VanY"/>
    <property type="match status" value="1"/>
</dbReference>
<dbReference type="STRING" id="334253.SAMN04487943_1159"/>
<dbReference type="EMBL" id="FOTR01000015">
    <property type="protein sequence ID" value="SFM36060.1"/>
    <property type="molecule type" value="Genomic_DNA"/>
</dbReference>
<keyword evidence="2" id="KW-0378">Hydrolase</keyword>
<dbReference type="PANTHER" id="PTHR34385">
    <property type="entry name" value="D-ALANYL-D-ALANINE CARBOXYPEPTIDASE"/>
    <property type="match status" value="1"/>
</dbReference>
<evidence type="ECO:0000313" key="2">
    <source>
        <dbReference type="EMBL" id="SFM36060.1"/>
    </source>
</evidence>
<keyword evidence="2" id="KW-0121">Carboxypeptidase</keyword>
<evidence type="ECO:0000259" key="1">
    <source>
        <dbReference type="Pfam" id="PF02557"/>
    </source>
</evidence>
<organism evidence="2 3">
    <name type="scientific">Gracilibacillus orientalis</name>
    <dbReference type="NCBI Taxonomy" id="334253"/>
    <lineage>
        <taxon>Bacteria</taxon>
        <taxon>Bacillati</taxon>
        <taxon>Bacillota</taxon>
        <taxon>Bacilli</taxon>
        <taxon>Bacillales</taxon>
        <taxon>Bacillaceae</taxon>
        <taxon>Gracilibacillus</taxon>
    </lineage>
</organism>
<evidence type="ECO:0000313" key="3">
    <source>
        <dbReference type="Proteomes" id="UP000198565"/>
    </source>
</evidence>
<dbReference type="RefSeq" id="WP_091485635.1">
    <property type="nucleotide sequence ID" value="NZ_FOTR01000015.1"/>
</dbReference>
<dbReference type="NCBIfam" id="NF000472">
    <property type="entry name" value="vanY_AFMPt"/>
    <property type="match status" value="1"/>
</dbReference>
<dbReference type="CDD" id="cd14852">
    <property type="entry name" value="LD-carboxypeptidase"/>
    <property type="match status" value="1"/>
</dbReference>
<proteinExistence type="predicted"/>
<dbReference type="OrthoDB" id="9792074at2"/>
<dbReference type="InterPro" id="IPR009045">
    <property type="entry name" value="Zn_M74/Hedgehog-like"/>
</dbReference>